<comment type="caution">
    <text evidence="1">The sequence shown here is derived from an EMBL/GenBank/DDBJ whole genome shotgun (WGS) entry which is preliminary data.</text>
</comment>
<dbReference type="Proteomes" id="UP000765509">
    <property type="component" value="Unassembled WGS sequence"/>
</dbReference>
<proteinExistence type="predicted"/>
<evidence type="ECO:0000313" key="2">
    <source>
        <dbReference type="Proteomes" id="UP000765509"/>
    </source>
</evidence>
<protein>
    <submittedName>
        <fullName evidence="1">Uncharacterized protein</fullName>
    </submittedName>
</protein>
<accession>A0A9Q3CYP0</accession>
<reference evidence="1" key="1">
    <citation type="submission" date="2021-03" db="EMBL/GenBank/DDBJ databases">
        <title>Draft genome sequence of rust myrtle Austropuccinia psidii MF-1, a brazilian biotype.</title>
        <authorList>
            <person name="Quecine M.C."/>
            <person name="Pachon D.M.R."/>
            <person name="Bonatelli M.L."/>
            <person name="Correr F.H."/>
            <person name="Franceschini L.M."/>
            <person name="Leite T.F."/>
            <person name="Margarido G.R.A."/>
            <person name="Almeida C.A."/>
            <person name="Ferrarezi J.A."/>
            <person name="Labate C.A."/>
        </authorList>
    </citation>
    <scope>NUCLEOTIDE SEQUENCE</scope>
    <source>
        <strain evidence="1">MF-1</strain>
    </source>
</reference>
<dbReference type="EMBL" id="AVOT02011444">
    <property type="protein sequence ID" value="MBW0492120.1"/>
    <property type="molecule type" value="Genomic_DNA"/>
</dbReference>
<organism evidence="1 2">
    <name type="scientific">Austropuccinia psidii MF-1</name>
    <dbReference type="NCBI Taxonomy" id="1389203"/>
    <lineage>
        <taxon>Eukaryota</taxon>
        <taxon>Fungi</taxon>
        <taxon>Dikarya</taxon>
        <taxon>Basidiomycota</taxon>
        <taxon>Pucciniomycotina</taxon>
        <taxon>Pucciniomycetes</taxon>
        <taxon>Pucciniales</taxon>
        <taxon>Sphaerophragmiaceae</taxon>
        <taxon>Austropuccinia</taxon>
    </lineage>
</organism>
<evidence type="ECO:0000313" key="1">
    <source>
        <dbReference type="EMBL" id="MBW0492120.1"/>
    </source>
</evidence>
<dbReference type="AlphaFoldDB" id="A0A9Q3CYP0"/>
<name>A0A9Q3CYP0_9BASI</name>
<gene>
    <name evidence="1" type="ORF">O181_031835</name>
</gene>
<sequence length="75" mass="8275">MCDQPSITGRAMAAGTWQAPGSELDQEWQALDSPHFALQPFTCDRFQYKPKSIHDETRILELGCLIACLAPLAAI</sequence>
<keyword evidence="2" id="KW-1185">Reference proteome</keyword>